<evidence type="ECO:0000313" key="1">
    <source>
        <dbReference type="EMBL" id="QQO84664.1"/>
    </source>
</evidence>
<organism evidence="1">
    <name type="scientific">Shewanella algae</name>
    <dbReference type="NCBI Taxonomy" id="38313"/>
    <lineage>
        <taxon>Bacteria</taxon>
        <taxon>Pseudomonadati</taxon>
        <taxon>Pseudomonadota</taxon>
        <taxon>Gammaproteobacteria</taxon>
        <taxon>Alteromonadales</taxon>
        <taxon>Shewanellaceae</taxon>
        <taxon>Shewanella</taxon>
    </lineage>
</organism>
<dbReference type="KEGG" id="salg:BS332_01465"/>
<sequence length="231" mass="26585">MRNIFLTMCFLMGYWLQGCAYYVYDTHTAYGLNRVDTEEYLGPIDTGYDSPITSPVLSFDNGVQVKFMIPGIYNHPRKKTGIDYLDDINIEIFITSRKAGISLDVQNMVLDQYRTGRKTPLRFLEKKRYPSLEKGKEGVLVCRYSDSEEAFSDFYQGERIELPYRETGLSLVKVGVLIVDPDILCGELVAMNINFVGDDGYFTINLPFIDDSGRKEYTVYFYPVGIRYTMK</sequence>
<name>A0A7T8IQF2_9GAMM</name>
<accession>A0A7T8IQF2</accession>
<protein>
    <submittedName>
        <fullName evidence="1">Uncharacterized protein</fullName>
    </submittedName>
</protein>
<dbReference type="PROSITE" id="PS51257">
    <property type="entry name" value="PROKAR_LIPOPROTEIN"/>
    <property type="match status" value="1"/>
</dbReference>
<proteinExistence type="predicted"/>
<dbReference type="RefSeq" id="WP_025011862.1">
    <property type="nucleotide sequence ID" value="NZ_AP024610.1"/>
</dbReference>
<dbReference type="AlphaFoldDB" id="A0A7T8IQF2"/>
<reference evidence="1" key="1">
    <citation type="submission" date="2018-09" db="EMBL/GenBank/DDBJ databases">
        <title>Genome sequencing and analysis.</title>
        <authorList>
            <person name="Huang Y.-T."/>
        </authorList>
    </citation>
    <scope>NUCLEOTIDE SEQUENCE</scope>
    <source>
        <strain evidence="1">HIDE</strain>
    </source>
</reference>
<dbReference type="EMBL" id="CP032664">
    <property type="protein sequence ID" value="QQO84664.1"/>
    <property type="molecule type" value="Genomic_DNA"/>
</dbReference>
<gene>
    <name evidence="1" type="ORF">D7032_16275</name>
</gene>
<dbReference type="GeneID" id="93810268"/>